<dbReference type="GeneID" id="36944896"/>
<dbReference type="InterPro" id="IPR041988">
    <property type="entry name" value="Ribosomal_uL24_KOW"/>
</dbReference>
<proteinExistence type="inferred from homology"/>
<evidence type="ECO:0000256" key="2">
    <source>
        <dbReference type="ARBA" id="ARBA00010618"/>
    </source>
</evidence>
<keyword evidence="6" id="KW-0694">RNA-binding</keyword>
<dbReference type="RefSeq" id="YP_009488712.1">
    <property type="nucleotide sequence ID" value="NC_037841.1"/>
</dbReference>
<name>A0A2S1FXC3_9FLOR</name>
<evidence type="ECO:0000313" key="9">
    <source>
        <dbReference type="EMBL" id="AWD77419.1"/>
    </source>
</evidence>
<organism evidence="9">
    <name type="scientific">Grateloupia filicina</name>
    <dbReference type="NCBI Taxonomy" id="31455"/>
    <lineage>
        <taxon>Eukaryota</taxon>
        <taxon>Rhodophyta</taxon>
        <taxon>Florideophyceae</taxon>
        <taxon>Rhodymeniophycidae</taxon>
        <taxon>Halymeniales</taxon>
        <taxon>Halymeniaceae</taxon>
        <taxon>Grateloupia</taxon>
    </lineage>
</organism>
<evidence type="ECO:0000256" key="5">
    <source>
        <dbReference type="ARBA" id="ARBA00035282"/>
    </source>
</evidence>
<dbReference type="GO" id="GO:0003735">
    <property type="term" value="F:structural constituent of ribosome"/>
    <property type="evidence" value="ECO:0007669"/>
    <property type="project" value="InterPro"/>
</dbReference>
<comment type="subunit">
    <text evidence="6">Part of the 50S ribosomal subunit.</text>
</comment>
<keyword evidence="3 6" id="KW-0689">Ribosomal protein</keyword>
<dbReference type="InterPro" id="IPR005825">
    <property type="entry name" value="Ribosomal_uL24_CS"/>
</dbReference>
<keyword evidence="6" id="KW-0699">rRNA-binding</keyword>
<dbReference type="CDD" id="cd06089">
    <property type="entry name" value="KOW_RPL26"/>
    <property type="match status" value="1"/>
</dbReference>
<geneLocation type="chloroplast" evidence="9"/>
<dbReference type="InterPro" id="IPR005824">
    <property type="entry name" value="KOW"/>
</dbReference>
<accession>A0A2S1FXC3</accession>
<dbReference type="HAMAP" id="MF_01326_B">
    <property type="entry name" value="Ribosomal_uL24_B"/>
    <property type="match status" value="1"/>
</dbReference>
<dbReference type="GO" id="GO:0009507">
    <property type="term" value="C:chloroplast"/>
    <property type="evidence" value="ECO:0007669"/>
    <property type="project" value="UniProtKB-SubCell"/>
</dbReference>
<evidence type="ECO:0000259" key="8">
    <source>
        <dbReference type="SMART" id="SM00739"/>
    </source>
</evidence>
<dbReference type="SUPFAM" id="SSF50104">
    <property type="entry name" value="Translation proteins SH3-like domain"/>
    <property type="match status" value="1"/>
</dbReference>
<dbReference type="Pfam" id="PF17136">
    <property type="entry name" value="ribosomal_L24"/>
    <property type="match status" value="1"/>
</dbReference>
<dbReference type="GO" id="GO:0019843">
    <property type="term" value="F:rRNA binding"/>
    <property type="evidence" value="ECO:0007669"/>
    <property type="project" value="UniProtKB-UniRule"/>
</dbReference>
<dbReference type="AlphaFoldDB" id="A0A2S1FXC3"/>
<dbReference type="NCBIfam" id="TIGR01079">
    <property type="entry name" value="rplX_bact"/>
    <property type="match status" value="1"/>
</dbReference>
<gene>
    <name evidence="6 9" type="primary">rpl24</name>
    <name evidence="9" type="ORF">Grafi_p142</name>
</gene>
<dbReference type="InterPro" id="IPR003256">
    <property type="entry name" value="Ribosomal_uL24"/>
</dbReference>
<dbReference type="SMART" id="SM00739">
    <property type="entry name" value="KOW"/>
    <property type="match status" value="1"/>
</dbReference>
<keyword evidence="9" id="KW-0150">Chloroplast</keyword>
<reference evidence="9" key="1">
    <citation type="submission" date="2017-12" db="EMBL/GenBank/DDBJ databases">
        <title>Complete Sequences of the chloroplast DNA of the Grateloupia filicina.</title>
        <authorList>
            <person name="Liu T."/>
            <person name="Liu C."/>
            <person name="Li Y."/>
        </authorList>
    </citation>
    <scope>NUCLEOTIDE SEQUENCE</scope>
</reference>
<dbReference type="Pfam" id="PF00467">
    <property type="entry name" value="KOW"/>
    <property type="match status" value="1"/>
</dbReference>
<comment type="subcellular location">
    <subcellularLocation>
        <location evidence="6">Plastid</location>
        <location evidence="6">Chloroplast</location>
    </subcellularLocation>
</comment>
<dbReference type="GO" id="GO:0006412">
    <property type="term" value="P:translation"/>
    <property type="evidence" value="ECO:0007669"/>
    <property type="project" value="UniProtKB-UniRule"/>
</dbReference>
<dbReference type="PROSITE" id="PS01108">
    <property type="entry name" value="RIBOSOMAL_L24"/>
    <property type="match status" value="1"/>
</dbReference>
<dbReference type="Gene3D" id="2.30.30.30">
    <property type="match status" value="1"/>
</dbReference>
<dbReference type="InterPro" id="IPR057264">
    <property type="entry name" value="Ribosomal_uL24_C"/>
</dbReference>
<comment type="similarity">
    <text evidence="2 6 7">Belongs to the universal ribosomal protein uL24 family.</text>
</comment>
<dbReference type="PANTHER" id="PTHR12903">
    <property type="entry name" value="MITOCHONDRIAL RIBOSOMAL PROTEIN L24"/>
    <property type="match status" value="1"/>
</dbReference>
<evidence type="ECO:0000256" key="6">
    <source>
        <dbReference type="HAMAP-Rule" id="MF_01326"/>
    </source>
</evidence>
<sequence>MVKKNNSTRYKKSIKIGDTVKIMSGKYRGEIGEVIKILSKKGKIIIKNINLVTKHIKPTKEEDSGRIIKIEAPIHISNIMLYNNA</sequence>
<evidence type="ECO:0000256" key="7">
    <source>
        <dbReference type="RuleBase" id="RU003477"/>
    </source>
</evidence>
<dbReference type="InterPro" id="IPR008991">
    <property type="entry name" value="Translation_prot_SH3-like_sf"/>
</dbReference>
<keyword evidence="4 6" id="KW-0687">Ribonucleoprotein</keyword>
<evidence type="ECO:0000256" key="3">
    <source>
        <dbReference type="ARBA" id="ARBA00022980"/>
    </source>
</evidence>
<feature type="domain" description="KOW" evidence="8">
    <location>
        <begin position="13"/>
        <end position="40"/>
    </location>
</feature>
<evidence type="ECO:0000256" key="1">
    <source>
        <dbReference type="ARBA" id="ARBA00004072"/>
    </source>
</evidence>
<keyword evidence="9" id="KW-0934">Plastid</keyword>
<protein>
    <recommendedName>
        <fullName evidence="5 6">Large ribosomal subunit protein uL24c</fullName>
    </recommendedName>
</protein>
<dbReference type="GO" id="GO:0005840">
    <property type="term" value="C:ribosome"/>
    <property type="evidence" value="ECO:0007669"/>
    <property type="project" value="UniProtKB-KW"/>
</dbReference>
<dbReference type="EMBL" id="MG598531">
    <property type="protein sequence ID" value="AWD77419.1"/>
    <property type="molecule type" value="Genomic_DNA"/>
</dbReference>
<comment type="function">
    <text evidence="1 6">One of two assembly initiator proteins, it binds directly to the 5'-end of the 23S rRNA, where it nucleates assembly of the 50S subunit.</text>
</comment>
<dbReference type="InterPro" id="IPR014722">
    <property type="entry name" value="Rib_uL2_dom2"/>
</dbReference>
<dbReference type="GO" id="GO:1990904">
    <property type="term" value="C:ribonucleoprotein complex"/>
    <property type="evidence" value="ECO:0007669"/>
    <property type="project" value="UniProtKB-KW"/>
</dbReference>
<evidence type="ECO:0000256" key="4">
    <source>
        <dbReference type="ARBA" id="ARBA00023274"/>
    </source>
</evidence>